<feature type="region of interest" description="Disordered" evidence="1">
    <location>
        <begin position="189"/>
        <end position="415"/>
    </location>
</feature>
<feature type="region of interest" description="Disordered" evidence="1">
    <location>
        <begin position="25"/>
        <end position="54"/>
    </location>
</feature>
<evidence type="ECO:0000313" key="3">
    <source>
        <dbReference type="Proteomes" id="UP001652583"/>
    </source>
</evidence>
<feature type="compositionally biased region" description="Low complexity" evidence="1">
    <location>
        <begin position="231"/>
        <end position="241"/>
    </location>
</feature>
<organism evidence="3 4">
    <name type="scientific">Acinonyx jubatus</name>
    <name type="common">Cheetah</name>
    <dbReference type="NCBI Taxonomy" id="32536"/>
    <lineage>
        <taxon>Eukaryota</taxon>
        <taxon>Metazoa</taxon>
        <taxon>Chordata</taxon>
        <taxon>Craniata</taxon>
        <taxon>Vertebrata</taxon>
        <taxon>Euteleostomi</taxon>
        <taxon>Mammalia</taxon>
        <taxon>Eutheria</taxon>
        <taxon>Laurasiatheria</taxon>
        <taxon>Carnivora</taxon>
        <taxon>Feliformia</taxon>
        <taxon>Felidae</taxon>
        <taxon>Felinae</taxon>
        <taxon>Acinonyx</taxon>
    </lineage>
</organism>
<feature type="compositionally biased region" description="Low complexity" evidence="1">
    <location>
        <begin position="128"/>
        <end position="137"/>
    </location>
</feature>
<feature type="compositionally biased region" description="Basic and acidic residues" evidence="1">
    <location>
        <begin position="212"/>
        <end position="221"/>
    </location>
</feature>
<feature type="compositionally biased region" description="Low complexity" evidence="1">
    <location>
        <begin position="343"/>
        <end position="357"/>
    </location>
</feature>
<feature type="signal peptide" evidence="2">
    <location>
        <begin position="1"/>
        <end position="16"/>
    </location>
</feature>
<dbReference type="RefSeq" id="XP_053063099.1">
    <property type="nucleotide sequence ID" value="XM_053207124.1"/>
</dbReference>
<keyword evidence="3" id="KW-1185">Reference proteome</keyword>
<evidence type="ECO:0000313" key="4">
    <source>
        <dbReference type="RefSeq" id="XP_053063099.1"/>
    </source>
</evidence>
<feature type="compositionally biased region" description="Basic residues" evidence="1">
    <location>
        <begin position="287"/>
        <end position="308"/>
    </location>
</feature>
<reference evidence="4" key="1">
    <citation type="submission" date="2025-08" db="UniProtKB">
        <authorList>
            <consortium name="RefSeq"/>
        </authorList>
    </citation>
    <scope>IDENTIFICATION</scope>
    <source>
        <tissue evidence="4">Blood</tissue>
    </source>
</reference>
<feature type="chain" id="PRO_5045625173" evidence="2">
    <location>
        <begin position="17"/>
        <end position="415"/>
    </location>
</feature>
<gene>
    <name evidence="4" type="primary">LOC128312585</name>
</gene>
<accession>A0ABM3NUJ3</accession>
<evidence type="ECO:0000256" key="1">
    <source>
        <dbReference type="SAM" id="MobiDB-lite"/>
    </source>
</evidence>
<keyword evidence="2" id="KW-0732">Signal</keyword>
<evidence type="ECO:0000256" key="2">
    <source>
        <dbReference type="SAM" id="SignalP"/>
    </source>
</evidence>
<protein>
    <submittedName>
        <fullName evidence="4">Serine/arginine repetitive matrix protein 1-like</fullName>
    </submittedName>
</protein>
<dbReference type="Proteomes" id="UP001652583">
    <property type="component" value="Chromosome D2"/>
</dbReference>
<sequence>MARRLQALALLGCTQGLLTWVSGPGTLGRGRKPNALPLLARGSSNRGEKGTEREACTEATATVLGSLAKTVVRAPQALVIKEKQGIPPNALALRHDRRRLPGSPTASAPRSPRSPPPRRSDLPRSARRAQPAGAAAAAEKRRQLPSPAASRATAGSREGLPERGGAGAPRLRLPGPFFWAAGPCVPRGVRPPPASGRPQRHHPFASSPVPELRLHSLEPRRGHASPGGAGAAAAAAGQPFPRGRRRTGCPEAAGTGGEGTPPLMSAGGARGGLRETGPRGTGLKPASARRARKFIVCLGRRRRRRRRAGSAAGSEAARSLRRPGLPTPSPAAARAARPERGGAPEPGAASQTSARRSSPPPPPRLAPNLYLRSRSPAPEPLRLGLRRSAPSPAPRAPHPGRVNLTPRAQGGKVWE</sequence>
<name>A0ABM3NUJ3_ACIJB</name>
<dbReference type="GeneID" id="128312585"/>
<feature type="region of interest" description="Disordered" evidence="1">
    <location>
        <begin position="89"/>
        <end position="169"/>
    </location>
</feature>
<proteinExistence type="predicted"/>